<dbReference type="Pfam" id="PF00505">
    <property type="entry name" value="HMG_box"/>
    <property type="match status" value="1"/>
</dbReference>
<dbReference type="EMBL" id="ML992687">
    <property type="protein sequence ID" value="KAF2209284.1"/>
    <property type="molecule type" value="Genomic_DNA"/>
</dbReference>
<feature type="compositionally biased region" description="Acidic residues" evidence="7">
    <location>
        <begin position="254"/>
        <end position="268"/>
    </location>
</feature>
<keyword evidence="4" id="KW-0804">Transcription</keyword>
<dbReference type="PANTHER" id="PTHR45803">
    <property type="entry name" value="SOX100B"/>
    <property type="match status" value="1"/>
</dbReference>
<evidence type="ECO:0000256" key="3">
    <source>
        <dbReference type="ARBA" id="ARBA00023125"/>
    </source>
</evidence>
<dbReference type="GO" id="GO:0005634">
    <property type="term" value="C:nucleus"/>
    <property type="evidence" value="ECO:0007669"/>
    <property type="project" value="UniProtKB-SubCell"/>
</dbReference>
<feature type="compositionally biased region" description="Polar residues" evidence="7">
    <location>
        <begin position="1"/>
        <end position="15"/>
    </location>
</feature>
<evidence type="ECO:0000313" key="10">
    <source>
        <dbReference type="Proteomes" id="UP000799539"/>
    </source>
</evidence>
<feature type="region of interest" description="Disordered" evidence="7">
    <location>
        <begin position="390"/>
        <end position="411"/>
    </location>
</feature>
<evidence type="ECO:0000256" key="6">
    <source>
        <dbReference type="PROSITE-ProRule" id="PRU00267"/>
    </source>
</evidence>
<keyword evidence="3 6" id="KW-0238">DNA-binding</keyword>
<dbReference type="PANTHER" id="PTHR45803:SF5">
    <property type="entry name" value="SOX100B"/>
    <property type="match status" value="1"/>
</dbReference>
<gene>
    <name evidence="9" type="ORF">CERZMDRAFT_118519</name>
</gene>
<sequence>MTPTATMHPDSSQEQVDSRLRDELEKFNAQHAQRPQQTTERVATFEENASGLAIHDGFDRGYSDEHAYLHDPPTPRSNTASEGVQTRSGRSTRTRTDSPFSTSKSRVSKSPAPRKREKKSKLDKSKMPKLTAPLSILTKDMDVPLKDTEAFVNRSVADRMKEVSDHNGYIKRPQNSFILYRSAYADRCKKWCELNNHQIVSSVAGESWPMESEQVRNQFDEWAKIERQHHQEAHPKYKFSPSKSANKRRKGEVTEDEEEPSDLDDRDPDGEYRGGRQVRQRRQDPNVAYFPSNVGFSSHPYYDQSAAGYEQSHFHYATNGRPLPSNVAYDQHTGQPYNTQSHAWIQASPQQQYAPNPYAYQDLHITPRMATPASLNGQQSTMGSLGLPGGSGSEEFFSSSRTSTPQHYNQQQQYGASVYGQHSYPQYQGQYQYQGGLSAAPTPQPGSQQYEHAQYLTQHQDVVDPNLQGFQLEAGASGETAEESHFDNALGDLNDMAGLPMQDYYPRNSMSPVDANATLAPTWNVAQEMR</sequence>
<proteinExistence type="predicted"/>
<dbReference type="PROSITE" id="PS50118">
    <property type="entry name" value="HMG_BOX_2"/>
    <property type="match status" value="1"/>
</dbReference>
<feature type="region of interest" description="Disordered" evidence="7">
    <location>
        <begin position="229"/>
        <end position="291"/>
    </location>
</feature>
<dbReference type="GO" id="GO:0000978">
    <property type="term" value="F:RNA polymerase II cis-regulatory region sequence-specific DNA binding"/>
    <property type="evidence" value="ECO:0007669"/>
    <property type="project" value="TreeGrafter"/>
</dbReference>
<keyword evidence="2" id="KW-0805">Transcription regulation</keyword>
<feature type="compositionally biased region" description="Low complexity" evidence="7">
    <location>
        <begin position="393"/>
        <end position="405"/>
    </location>
</feature>
<dbReference type="InterPro" id="IPR009071">
    <property type="entry name" value="HMG_box_dom"/>
</dbReference>
<feature type="DNA-binding region" description="HMG box" evidence="6">
    <location>
        <begin position="170"/>
        <end position="238"/>
    </location>
</feature>
<dbReference type="Gene3D" id="1.10.30.10">
    <property type="entry name" value="High mobility group box domain"/>
    <property type="match status" value="1"/>
</dbReference>
<feature type="compositionally biased region" description="Basic and acidic residues" evidence="7">
    <location>
        <begin position="16"/>
        <end position="28"/>
    </location>
</feature>
<keyword evidence="10" id="KW-1185">Reference proteome</keyword>
<evidence type="ECO:0000313" key="9">
    <source>
        <dbReference type="EMBL" id="KAF2209284.1"/>
    </source>
</evidence>
<evidence type="ECO:0000256" key="4">
    <source>
        <dbReference type="ARBA" id="ARBA00023163"/>
    </source>
</evidence>
<dbReference type="InterPro" id="IPR036910">
    <property type="entry name" value="HMG_box_dom_sf"/>
</dbReference>
<dbReference type="AlphaFoldDB" id="A0A6A6F7D0"/>
<feature type="compositionally biased region" description="Polar residues" evidence="7">
    <location>
        <begin position="30"/>
        <end position="41"/>
    </location>
</feature>
<evidence type="ECO:0000256" key="1">
    <source>
        <dbReference type="ARBA" id="ARBA00004123"/>
    </source>
</evidence>
<protein>
    <recommendedName>
        <fullName evidence="8">HMG box domain-containing protein</fullName>
    </recommendedName>
</protein>
<feature type="compositionally biased region" description="Basic and acidic residues" evidence="7">
    <location>
        <begin position="56"/>
        <end position="69"/>
    </location>
</feature>
<evidence type="ECO:0000256" key="5">
    <source>
        <dbReference type="ARBA" id="ARBA00023242"/>
    </source>
</evidence>
<evidence type="ECO:0000256" key="2">
    <source>
        <dbReference type="ARBA" id="ARBA00023015"/>
    </source>
</evidence>
<dbReference type="CDD" id="cd01389">
    <property type="entry name" value="HMG-box_ROX1-like"/>
    <property type="match status" value="1"/>
</dbReference>
<organism evidence="9 10">
    <name type="scientific">Cercospora zeae-maydis SCOH1-5</name>
    <dbReference type="NCBI Taxonomy" id="717836"/>
    <lineage>
        <taxon>Eukaryota</taxon>
        <taxon>Fungi</taxon>
        <taxon>Dikarya</taxon>
        <taxon>Ascomycota</taxon>
        <taxon>Pezizomycotina</taxon>
        <taxon>Dothideomycetes</taxon>
        <taxon>Dothideomycetidae</taxon>
        <taxon>Mycosphaerellales</taxon>
        <taxon>Mycosphaerellaceae</taxon>
        <taxon>Cercospora</taxon>
    </lineage>
</organism>
<evidence type="ECO:0000259" key="8">
    <source>
        <dbReference type="PROSITE" id="PS50118"/>
    </source>
</evidence>
<name>A0A6A6F7D0_9PEZI</name>
<dbReference type="OrthoDB" id="2307332at2759"/>
<reference evidence="9" key="1">
    <citation type="journal article" date="2020" name="Stud. Mycol.">
        <title>101 Dothideomycetes genomes: a test case for predicting lifestyles and emergence of pathogens.</title>
        <authorList>
            <person name="Haridas S."/>
            <person name="Albert R."/>
            <person name="Binder M."/>
            <person name="Bloem J."/>
            <person name="Labutti K."/>
            <person name="Salamov A."/>
            <person name="Andreopoulos B."/>
            <person name="Baker S."/>
            <person name="Barry K."/>
            <person name="Bills G."/>
            <person name="Bluhm B."/>
            <person name="Cannon C."/>
            <person name="Castanera R."/>
            <person name="Culley D."/>
            <person name="Daum C."/>
            <person name="Ezra D."/>
            <person name="Gonzalez J."/>
            <person name="Henrissat B."/>
            <person name="Kuo A."/>
            <person name="Liang C."/>
            <person name="Lipzen A."/>
            <person name="Lutzoni F."/>
            <person name="Magnuson J."/>
            <person name="Mondo S."/>
            <person name="Nolan M."/>
            <person name="Ohm R."/>
            <person name="Pangilinan J."/>
            <person name="Park H.-J."/>
            <person name="Ramirez L."/>
            <person name="Alfaro M."/>
            <person name="Sun H."/>
            <person name="Tritt A."/>
            <person name="Yoshinaga Y."/>
            <person name="Zwiers L.-H."/>
            <person name="Turgeon B."/>
            <person name="Goodwin S."/>
            <person name="Spatafora J."/>
            <person name="Crous P."/>
            <person name="Grigoriev I."/>
        </authorList>
    </citation>
    <scope>NUCLEOTIDE SEQUENCE</scope>
    <source>
        <strain evidence="9">SCOH1-5</strain>
    </source>
</reference>
<feature type="region of interest" description="Disordered" evidence="7">
    <location>
        <begin position="1"/>
        <end position="130"/>
    </location>
</feature>
<dbReference type="GO" id="GO:0000981">
    <property type="term" value="F:DNA-binding transcription factor activity, RNA polymerase II-specific"/>
    <property type="evidence" value="ECO:0007669"/>
    <property type="project" value="TreeGrafter"/>
</dbReference>
<dbReference type="InterPro" id="IPR050917">
    <property type="entry name" value="SOX_TF"/>
</dbReference>
<accession>A0A6A6F7D0</accession>
<dbReference type="Proteomes" id="UP000799539">
    <property type="component" value="Unassembled WGS sequence"/>
</dbReference>
<dbReference type="SUPFAM" id="SSF47095">
    <property type="entry name" value="HMG-box"/>
    <property type="match status" value="1"/>
</dbReference>
<feature type="compositionally biased region" description="Polar residues" evidence="7">
    <location>
        <begin position="76"/>
        <end position="85"/>
    </location>
</feature>
<evidence type="ECO:0000256" key="7">
    <source>
        <dbReference type="SAM" id="MobiDB-lite"/>
    </source>
</evidence>
<comment type="subcellular location">
    <subcellularLocation>
        <location evidence="1">Nucleus</location>
    </subcellularLocation>
</comment>
<keyword evidence="5 6" id="KW-0539">Nucleus</keyword>
<feature type="domain" description="HMG box" evidence="8">
    <location>
        <begin position="170"/>
        <end position="238"/>
    </location>
</feature>